<accession>A0A9P4NWY3</accession>
<organism evidence="1 2">
    <name type="scientific">Tothia fuscella</name>
    <dbReference type="NCBI Taxonomy" id="1048955"/>
    <lineage>
        <taxon>Eukaryota</taxon>
        <taxon>Fungi</taxon>
        <taxon>Dikarya</taxon>
        <taxon>Ascomycota</taxon>
        <taxon>Pezizomycotina</taxon>
        <taxon>Dothideomycetes</taxon>
        <taxon>Pleosporomycetidae</taxon>
        <taxon>Venturiales</taxon>
        <taxon>Cylindrosympodiaceae</taxon>
        <taxon>Tothia</taxon>
    </lineage>
</organism>
<reference evidence="1" key="1">
    <citation type="journal article" date="2020" name="Stud. Mycol.">
        <title>101 Dothideomycetes genomes: a test case for predicting lifestyles and emergence of pathogens.</title>
        <authorList>
            <person name="Haridas S."/>
            <person name="Albert R."/>
            <person name="Binder M."/>
            <person name="Bloem J."/>
            <person name="Labutti K."/>
            <person name="Salamov A."/>
            <person name="Andreopoulos B."/>
            <person name="Baker S."/>
            <person name="Barry K."/>
            <person name="Bills G."/>
            <person name="Bluhm B."/>
            <person name="Cannon C."/>
            <person name="Castanera R."/>
            <person name="Culley D."/>
            <person name="Daum C."/>
            <person name="Ezra D."/>
            <person name="Gonzalez J."/>
            <person name="Henrissat B."/>
            <person name="Kuo A."/>
            <person name="Liang C."/>
            <person name="Lipzen A."/>
            <person name="Lutzoni F."/>
            <person name="Magnuson J."/>
            <person name="Mondo S."/>
            <person name="Nolan M."/>
            <person name="Ohm R."/>
            <person name="Pangilinan J."/>
            <person name="Park H.-J."/>
            <person name="Ramirez L."/>
            <person name="Alfaro M."/>
            <person name="Sun H."/>
            <person name="Tritt A."/>
            <person name="Yoshinaga Y."/>
            <person name="Zwiers L.-H."/>
            <person name="Turgeon B."/>
            <person name="Goodwin S."/>
            <person name="Spatafora J."/>
            <person name="Crous P."/>
            <person name="Grigoriev I."/>
        </authorList>
    </citation>
    <scope>NUCLEOTIDE SEQUENCE</scope>
    <source>
        <strain evidence="1">CBS 130266</strain>
    </source>
</reference>
<dbReference type="AlphaFoldDB" id="A0A9P4NWY3"/>
<evidence type="ECO:0000313" key="2">
    <source>
        <dbReference type="Proteomes" id="UP000800235"/>
    </source>
</evidence>
<sequence length="251" mass="27553">MAWAPSLLIDRLCSKNCNSHHLGPERSHLPIGLWRATHDGSSSGRIPPNSGFDGDGCRRPRLVTSFSSPLEDEVRKHLDKANQIPSPFLSFGTWELVSSRVHMWKGKGVRNIRLHLMAAPLLPGNTTVYRASGFDSTPYYEGEYLVQGEVPASAFLLRSWGGEGKDCLLKLPATRSAWVPGLHSDSVLCVVPRDFAESLEQAGTGYGYKRDHAEEVVYDCNGPSGFLVMSDSITCGKLFTIGDLMEHYSSG</sequence>
<gene>
    <name evidence="1" type="ORF">EJ08DRAFT_17185</name>
</gene>
<evidence type="ECO:0000313" key="1">
    <source>
        <dbReference type="EMBL" id="KAF2433885.1"/>
    </source>
</evidence>
<dbReference type="Proteomes" id="UP000800235">
    <property type="component" value="Unassembled WGS sequence"/>
</dbReference>
<dbReference type="EMBL" id="MU007018">
    <property type="protein sequence ID" value="KAF2433885.1"/>
    <property type="molecule type" value="Genomic_DNA"/>
</dbReference>
<protein>
    <submittedName>
        <fullName evidence="1">Uncharacterized protein</fullName>
    </submittedName>
</protein>
<name>A0A9P4NWY3_9PEZI</name>
<keyword evidence="2" id="KW-1185">Reference proteome</keyword>
<comment type="caution">
    <text evidence="1">The sequence shown here is derived from an EMBL/GenBank/DDBJ whole genome shotgun (WGS) entry which is preliminary data.</text>
</comment>
<proteinExistence type="predicted"/>